<reference evidence="6 7" key="1">
    <citation type="submission" date="2018-04" db="EMBL/GenBank/DDBJ databases">
        <title>Pedobacter chongqingensis sp. nov., isolated from a rottenly hemp rope.</title>
        <authorList>
            <person name="Cai Y."/>
        </authorList>
    </citation>
    <scope>NUCLEOTIDE SEQUENCE [LARGE SCALE GENOMIC DNA]</scope>
    <source>
        <strain evidence="6 7">FJ4-8</strain>
    </source>
</reference>
<dbReference type="EC" id="2.7.13.3" evidence="2"/>
<evidence type="ECO:0000256" key="2">
    <source>
        <dbReference type="ARBA" id="ARBA00012438"/>
    </source>
</evidence>
<dbReference type="PRINTS" id="PR00344">
    <property type="entry name" value="BCTRLSENSOR"/>
</dbReference>
<feature type="transmembrane region" description="Helical" evidence="4">
    <location>
        <begin position="12"/>
        <end position="36"/>
    </location>
</feature>
<evidence type="ECO:0000313" key="7">
    <source>
        <dbReference type="Proteomes" id="UP000245647"/>
    </source>
</evidence>
<organism evidence="6 7">
    <name type="scientific">Pararcticibacter amylolyticus</name>
    <dbReference type="NCBI Taxonomy" id="2173175"/>
    <lineage>
        <taxon>Bacteria</taxon>
        <taxon>Pseudomonadati</taxon>
        <taxon>Bacteroidota</taxon>
        <taxon>Sphingobacteriia</taxon>
        <taxon>Sphingobacteriales</taxon>
        <taxon>Sphingobacteriaceae</taxon>
        <taxon>Pararcticibacter</taxon>
    </lineage>
</organism>
<evidence type="ECO:0000259" key="5">
    <source>
        <dbReference type="PROSITE" id="PS50109"/>
    </source>
</evidence>
<protein>
    <recommendedName>
        <fullName evidence="2">histidine kinase</fullName>
        <ecNumber evidence="2">2.7.13.3</ecNumber>
    </recommendedName>
</protein>
<dbReference type="SMART" id="SM00387">
    <property type="entry name" value="HATPase_c"/>
    <property type="match status" value="1"/>
</dbReference>
<evidence type="ECO:0000256" key="4">
    <source>
        <dbReference type="SAM" id="Phobius"/>
    </source>
</evidence>
<dbReference type="InterPro" id="IPR003661">
    <property type="entry name" value="HisK_dim/P_dom"/>
</dbReference>
<dbReference type="Gene3D" id="3.30.565.10">
    <property type="entry name" value="Histidine kinase-like ATPase, C-terminal domain"/>
    <property type="match status" value="1"/>
</dbReference>
<feature type="transmembrane region" description="Helical" evidence="4">
    <location>
        <begin position="45"/>
        <end position="64"/>
    </location>
</feature>
<feature type="transmembrane region" description="Helical" evidence="4">
    <location>
        <begin position="92"/>
        <end position="111"/>
    </location>
</feature>
<dbReference type="PROSITE" id="PS50109">
    <property type="entry name" value="HIS_KIN"/>
    <property type="match status" value="1"/>
</dbReference>
<dbReference type="PANTHER" id="PTHR43547:SF2">
    <property type="entry name" value="HYBRID SIGNAL TRANSDUCTION HISTIDINE KINASE C"/>
    <property type="match status" value="1"/>
</dbReference>
<dbReference type="PANTHER" id="PTHR43547">
    <property type="entry name" value="TWO-COMPONENT HISTIDINE KINASE"/>
    <property type="match status" value="1"/>
</dbReference>
<dbReference type="InterPro" id="IPR005467">
    <property type="entry name" value="His_kinase_dom"/>
</dbReference>
<dbReference type="CDD" id="cd00075">
    <property type="entry name" value="HATPase"/>
    <property type="match status" value="1"/>
</dbReference>
<dbReference type="GO" id="GO:0000155">
    <property type="term" value="F:phosphorelay sensor kinase activity"/>
    <property type="evidence" value="ECO:0007669"/>
    <property type="project" value="InterPro"/>
</dbReference>
<dbReference type="Gene3D" id="1.10.287.130">
    <property type="match status" value="1"/>
</dbReference>
<dbReference type="Proteomes" id="UP000245647">
    <property type="component" value="Unassembled WGS sequence"/>
</dbReference>
<feature type="transmembrane region" description="Helical" evidence="4">
    <location>
        <begin position="131"/>
        <end position="149"/>
    </location>
</feature>
<dbReference type="SUPFAM" id="SSF55874">
    <property type="entry name" value="ATPase domain of HSP90 chaperone/DNA topoisomerase II/histidine kinase"/>
    <property type="match status" value="1"/>
</dbReference>
<comment type="catalytic activity">
    <reaction evidence="1">
        <text>ATP + protein L-histidine = ADP + protein N-phospho-L-histidine.</text>
        <dbReference type="EC" id="2.7.13.3"/>
    </reaction>
</comment>
<dbReference type="Pfam" id="PF00512">
    <property type="entry name" value="HisKA"/>
    <property type="match status" value="1"/>
</dbReference>
<keyword evidence="3" id="KW-0597">Phosphoprotein</keyword>
<keyword evidence="6" id="KW-0418">Kinase</keyword>
<keyword evidence="6" id="KW-0808">Transferase</keyword>
<gene>
    <name evidence="6" type="ORF">DDR33_06465</name>
</gene>
<evidence type="ECO:0000256" key="1">
    <source>
        <dbReference type="ARBA" id="ARBA00000085"/>
    </source>
</evidence>
<dbReference type="SMART" id="SM00388">
    <property type="entry name" value="HisKA"/>
    <property type="match status" value="1"/>
</dbReference>
<dbReference type="SUPFAM" id="SSF47384">
    <property type="entry name" value="Homodimeric domain of signal transducing histidine kinase"/>
    <property type="match status" value="1"/>
</dbReference>
<keyword evidence="4" id="KW-0812">Transmembrane</keyword>
<accession>A0A2U2PJZ4</accession>
<keyword evidence="4" id="KW-1133">Transmembrane helix</keyword>
<dbReference type="InterPro" id="IPR036097">
    <property type="entry name" value="HisK_dim/P_sf"/>
</dbReference>
<dbReference type="Pfam" id="PF02518">
    <property type="entry name" value="HATPase_c"/>
    <property type="match status" value="1"/>
</dbReference>
<feature type="domain" description="Histidine kinase" evidence="5">
    <location>
        <begin position="180"/>
        <end position="395"/>
    </location>
</feature>
<feature type="transmembrane region" description="Helical" evidence="4">
    <location>
        <begin position="70"/>
        <end position="87"/>
    </location>
</feature>
<proteinExistence type="predicted"/>
<evidence type="ECO:0000313" key="6">
    <source>
        <dbReference type="EMBL" id="PWG81469.1"/>
    </source>
</evidence>
<dbReference type="EMBL" id="QEAS01000004">
    <property type="protein sequence ID" value="PWG81469.1"/>
    <property type="molecule type" value="Genomic_DNA"/>
</dbReference>
<dbReference type="InterPro" id="IPR003594">
    <property type="entry name" value="HATPase_dom"/>
</dbReference>
<keyword evidence="7" id="KW-1185">Reference proteome</keyword>
<dbReference type="AlphaFoldDB" id="A0A2U2PJZ4"/>
<keyword evidence="4" id="KW-0472">Membrane</keyword>
<dbReference type="CDD" id="cd00082">
    <property type="entry name" value="HisKA"/>
    <property type="match status" value="1"/>
</dbReference>
<comment type="caution">
    <text evidence="6">The sequence shown here is derived from an EMBL/GenBank/DDBJ whole genome shotgun (WGS) entry which is preliminary data.</text>
</comment>
<dbReference type="InterPro" id="IPR004358">
    <property type="entry name" value="Sig_transdc_His_kin-like_C"/>
</dbReference>
<sequence>MFALAYNIPFNWYVGLPAIALVSGVTLVVVAFVYYLSRFLHYTRVARTIFCISGTSLFVVNYFLNSGIDGPTGFFLILMMVVMVAIVPVRQYWIWVSSTILIALSLHYLQYTRPDLVPYTYASKKDRYIDISSAFLTVVSVILLCFYFIRRRYDMERRDALRNAARMKELDLEKNKLFSIIAHDLRSPLSHIQNFLEMLAEYDLTEKESQQIREELMLSTRRTLEMLNNVLHWSKNQMSGFKIEKDTINILQVLSPQLLLFRDIAAAKGISLDLKIEANLTLAANSDMLQVIVRNLINNAIKFTASGGSITVFAGYVDGQCRITVSDSGNGLPVHLSKEIFSLSISPGLGTANERGTGLGLTLCREYTELLEGRIYFKCDPYSGTTFFVDFPADEKGKEAMQQLETGQHQA</sequence>
<evidence type="ECO:0000256" key="3">
    <source>
        <dbReference type="ARBA" id="ARBA00022553"/>
    </source>
</evidence>
<dbReference type="InterPro" id="IPR036890">
    <property type="entry name" value="HATPase_C_sf"/>
</dbReference>
<name>A0A2U2PJZ4_9SPHI</name>